<evidence type="ECO:0000313" key="5">
    <source>
        <dbReference type="Proteomes" id="UP000572268"/>
    </source>
</evidence>
<organism evidence="4 5">
    <name type="scientific">Perkinsus olseni</name>
    <name type="common">Perkinsus atlanticus</name>
    <dbReference type="NCBI Taxonomy" id="32597"/>
    <lineage>
        <taxon>Eukaryota</taxon>
        <taxon>Sar</taxon>
        <taxon>Alveolata</taxon>
        <taxon>Perkinsozoa</taxon>
        <taxon>Perkinsea</taxon>
        <taxon>Perkinsida</taxon>
        <taxon>Perkinsidae</taxon>
        <taxon>Perkinsus</taxon>
    </lineage>
</organism>
<reference evidence="4 5" key="1">
    <citation type="submission" date="2020-04" db="EMBL/GenBank/DDBJ databases">
        <title>Perkinsus olseni comparative genomics.</title>
        <authorList>
            <person name="Bogema D.R."/>
        </authorList>
    </citation>
    <scope>NUCLEOTIDE SEQUENCE [LARGE SCALE GENOMIC DNA]</scope>
    <source>
        <strain evidence="4">ATCC PRA-31</strain>
    </source>
</reference>
<dbReference type="PROSITE" id="PS00195">
    <property type="entry name" value="GLUTAREDOXIN_1"/>
    <property type="match status" value="1"/>
</dbReference>
<evidence type="ECO:0000259" key="3">
    <source>
        <dbReference type="Pfam" id="PF00462"/>
    </source>
</evidence>
<evidence type="ECO:0000256" key="1">
    <source>
        <dbReference type="SAM" id="MobiDB-lite"/>
    </source>
</evidence>
<dbReference type="PROSITE" id="PS51354">
    <property type="entry name" value="GLUTAREDOXIN_2"/>
    <property type="match status" value="1"/>
</dbReference>
<evidence type="ECO:0000256" key="2">
    <source>
        <dbReference type="SAM" id="Phobius"/>
    </source>
</evidence>
<dbReference type="InterPro" id="IPR011767">
    <property type="entry name" value="GLR_AS"/>
</dbReference>
<dbReference type="InterPro" id="IPR002109">
    <property type="entry name" value="Glutaredoxin"/>
</dbReference>
<accession>A0A7J6LVG3</accession>
<dbReference type="SUPFAM" id="SSF53335">
    <property type="entry name" value="S-adenosyl-L-methionine-dependent methyltransferases"/>
    <property type="match status" value="1"/>
</dbReference>
<dbReference type="PANTHER" id="PTHR45694:SF18">
    <property type="entry name" value="GLUTAREDOXIN-1-RELATED"/>
    <property type="match status" value="1"/>
</dbReference>
<dbReference type="EMBL" id="JABANN010000303">
    <property type="protein sequence ID" value="KAF4662980.1"/>
    <property type="molecule type" value="Genomic_DNA"/>
</dbReference>
<dbReference type="SUPFAM" id="SSF52833">
    <property type="entry name" value="Thioredoxin-like"/>
    <property type="match status" value="1"/>
</dbReference>
<dbReference type="Gene3D" id="3.40.30.10">
    <property type="entry name" value="Glutaredoxin"/>
    <property type="match status" value="1"/>
</dbReference>
<dbReference type="InterPro" id="IPR036249">
    <property type="entry name" value="Thioredoxin-like_sf"/>
</dbReference>
<keyword evidence="2" id="KW-0472">Membrane</keyword>
<protein>
    <submittedName>
        <fullName evidence="4">Thioredoxin reductase</fullName>
    </submittedName>
</protein>
<dbReference type="Proteomes" id="UP000572268">
    <property type="component" value="Unassembled WGS sequence"/>
</dbReference>
<dbReference type="PANTHER" id="PTHR45694">
    <property type="entry name" value="GLUTAREDOXIN 2"/>
    <property type="match status" value="1"/>
</dbReference>
<feature type="transmembrane region" description="Helical" evidence="2">
    <location>
        <begin position="209"/>
        <end position="234"/>
    </location>
</feature>
<gene>
    <name evidence="4" type="primary">TXNRD3_1</name>
    <name evidence="4" type="ORF">FOL46_005052</name>
</gene>
<dbReference type="GO" id="GO:0005737">
    <property type="term" value="C:cytoplasm"/>
    <property type="evidence" value="ECO:0007669"/>
    <property type="project" value="TreeGrafter"/>
</dbReference>
<dbReference type="Pfam" id="PF00462">
    <property type="entry name" value="Glutaredoxin"/>
    <property type="match status" value="1"/>
</dbReference>
<feature type="transmembrane region" description="Helical" evidence="2">
    <location>
        <begin position="289"/>
        <end position="307"/>
    </location>
</feature>
<dbReference type="GO" id="GO:0034599">
    <property type="term" value="P:cellular response to oxidative stress"/>
    <property type="evidence" value="ECO:0007669"/>
    <property type="project" value="TreeGrafter"/>
</dbReference>
<feature type="compositionally biased region" description="Low complexity" evidence="1">
    <location>
        <begin position="259"/>
        <end position="271"/>
    </location>
</feature>
<proteinExistence type="predicted"/>
<dbReference type="InterPro" id="IPR029063">
    <property type="entry name" value="SAM-dependent_MTases_sf"/>
</dbReference>
<name>A0A7J6LVG3_PEROL</name>
<sequence>MSALLSHSTSLASTGRQAIFQFSRRTFTAYHAVLRHGKSGNYVKTHIEDTVENNRWAVFSKTTCPFCSQAKQLLKDLNQKVAVVEIDRVPGGQTDTQLYQQELHAMTGARTDPKATSRTNDEVTVTLSGDAKVDTGAGGSSETVRVGKGDTVTIRVHQEPAADGSEKESVVDVTVDTDVDENSEVPPASAWWRAEPHSVRSRKDLPRQWSVRALMIALAVLFVWGVASAIWLLCQWMKTCTAPRKAKRVVRHPPRPRRGSSSVSPLTANTTDTDTAAVKDEYKWRLPPLLPVGLIGLSIFYIWYNFFKPVDIIPVSDGGVAAPQHRTCLEKAQQGPSAGAETPKRNRRIFIDLGANDGQSLEFLMKWKEREGEHFDPSEWEVYFFELNPQWEDKLKSRCRENEKITICVPIMAGAWTKTGEIGYFKDAAVSKPKTKHGIEVHYDSVGTSLYNRKEEQAAKGKKGSWQEDGCVVDFSAWLERVVPVSQMDEVLLKVDIEGAEYELMEHLNKSGVMRGRLSTVAVEWHPKIFANSAKLGGAEEESKARSGIIQGIQGQSVKYMEWEY</sequence>
<dbReference type="AlphaFoldDB" id="A0A7J6LVG3"/>
<dbReference type="GO" id="GO:0015038">
    <property type="term" value="F:glutathione disulfide oxidoreductase activity"/>
    <property type="evidence" value="ECO:0007669"/>
    <property type="project" value="TreeGrafter"/>
</dbReference>
<keyword evidence="2" id="KW-1133">Transmembrane helix</keyword>
<dbReference type="Gene3D" id="3.40.50.150">
    <property type="entry name" value="Vaccinia Virus protein VP39"/>
    <property type="match status" value="1"/>
</dbReference>
<evidence type="ECO:0000313" key="4">
    <source>
        <dbReference type="EMBL" id="KAF4662980.1"/>
    </source>
</evidence>
<feature type="compositionally biased region" description="Basic residues" evidence="1">
    <location>
        <begin position="247"/>
        <end position="258"/>
    </location>
</feature>
<feature type="region of interest" description="Disordered" evidence="1">
    <location>
        <begin position="247"/>
        <end position="271"/>
    </location>
</feature>
<keyword evidence="2" id="KW-0812">Transmembrane</keyword>
<feature type="domain" description="Glutaredoxin" evidence="3">
    <location>
        <begin position="58"/>
        <end position="113"/>
    </location>
</feature>
<comment type="caution">
    <text evidence="4">The sequence shown here is derived from an EMBL/GenBank/DDBJ whole genome shotgun (WGS) entry which is preliminary data.</text>
</comment>